<organism evidence="1 2">
    <name type="scientific">Panagrolaimus sp. JU765</name>
    <dbReference type="NCBI Taxonomy" id="591449"/>
    <lineage>
        <taxon>Eukaryota</taxon>
        <taxon>Metazoa</taxon>
        <taxon>Ecdysozoa</taxon>
        <taxon>Nematoda</taxon>
        <taxon>Chromadorea</taxon>
        <taxon>Rhabditida</taxon>
        <taxon>Tylenchina</taxon>
        <taxon>Panagrolaimomorpha</taxon>
        <taxon>Panagrolaimoidea</taxon>
        <taxon>Panagrolaimidae</taxon>
        <taxon>Panagrolaimus</taxon>
    </lineage>
</organism>
<reference evidence="2" key="1">
    <citation type="submission" date="2022-11" db="UniProtKB">
        <authorList>
            <consortium name="WormBaseParasite"/>
        </authorList>
    </citation>
    <scope>IDENTIFICATION</scope>
</reference>
<dbReference type="Proteomes" id="UP000887576">
    <property type="component" value="Unplaced"/>
</dbReference>
<accession>A0AC34RJH8</accession>
<proteinExistence type="predicted"/>
<sequence>MNLKLLQPCTVFIRSSRFLNTMKDFPVTFENVIFPPNGEFKLPPMPSEPVYDPDKKETKYKTTKRMVEARGVEEIHTDLIHRQYGLVAKSGGFISASDFKFIQERLNKNLQDKQFAIWRVDPPWLPRTKKAQGTKLGGGKGSISHYVTPVRANRIILELGGHITEFEARAYLTYMIVQFKFPVEFISEEILQKKRQEEADIAKYNMNRFNWDTVIKYNMQNCTKWLSQYDIIWRGPFVIIMGLADGDELLSIPFKLVAFIIAGLPLSALMICVILSMILHWDEATRTHCGVPNYLPSVSAAVASFAPERYIWRLFIGIHGTPRLALAFAFRNFLISSPLRPFTGTKFFQFACNVACFLNVLENIFLLLLTSISSTENYEWHKLSFMGFILCSWCFMVLSTYLFDLSGRRRTNILGERSYQYKIVCCSLETLFLFMAMYFFYRHNTYCEPFLYSLFALCEYLIIIFNICFHLTAHYDFHGRRISLLSLGSSVHYESLLPLHDYEEKRT</sequence>
<evidence type="ECO:0000313" key="2">
    <source>
        <dbReference type="WBParaSite" id="JU765_v2.g7455.t1"/>
    </source>
</evidence>
<dbReference type="WBParaSite" id="JU765_v2.g7455.t1">
    <property type="protein sequence ID" value="JU765_v2.g7455.t1"/>
    <property type="gene ID" value="JU765_v2.g7455"/>
</dbReference>
<evidence type="ECO:0000313" key="1">
    <source>
        <dbReference type="Proteomes" id="UP000887576"/>
    </source>
</evidence>
<name>A0AC34RJH8_9BILA</name>
<protein>
    <submittedName>
        <fullName evidence="2">Ribosomal protein L10e/L16 domain-containing protein</fullName>
    </submittedName>
</protein>